<accession>A0AAU7RPK8</accession>
<dbReference type="GO" id="GO:0016706">
    <property type="term" value="F:2-oxoglutarate-dependent dioxygenase activity"/>
    <property type="evidence" value="ECO:0007669"/>
    <property type="project" value="UniProtKB-ARBA"/>
</dbReference>
<protein>
    <recommendedName>
        <fullName evidence="3">Taurine catabolism dioxygenase TauD</fullName>
    </recommendedName>
</protein>
<reference evidence="2" key="1">
    <citation type="submission" date="2024-06" db="EMBL/GenBank/DDBJ databases">
        <authorList>
            <person name="Li T."/>
            <person name="Gao R."/>
        </authorList>
    </citation>
    <scope>NUCLEOTIDE SEQUENCE</scope>
    <source>
        <strain evidence="2">ZPR3</strain>
    </source>
</reference>
<proteinExistence type="predicted"/>
<evidence type="ECO:0008006" key="3">
    <source>
        <dbReference type="Google" id="ProtNLM"/>
    </source>
</evidence>
<keyword evidence="1" id="KW-0560">Oxidoreductase</keyword>
<gene>
    <name evidence="2" type="ORF">ABM479_15120</name>
</gene>
<evidence type="ECO:0000256" key="1">
    <source>
        <dbReference type="ARBA" id="ARBA00023002"/>
    </source>
</evidence>
<name>A0AAU7RPK8_9HYPH</name>
<dbReference type="RefSeq" id="WP_349956540.1">
    <property type="nucleotide sequence ID" value="NZ_CP157960.1"/>
</dbReference>
<sequence length="376" mass="41847">MLKNLALDARERAFLEQRDIFLEKALKDIGCASLKDVPEPTEHLPAVLPPVFIKDFRKISSEEKQALADQYWGERGGTYFIVLNPEEQSSFSHPLLEIAHQISDVIPVKYPMTNPGEGSPEAVARFGPPDGTLKIYNLETKPEKPTDRNLAETSEKFDAHNDGLGYGGAVEVFALYLDSPPIWGGFTFLQNVVRLTLSLALKDPDAFTSLFLPDAITALRPLGRQAIKVTTPVLFLNEAELPQVFFRLAVDECDIIWRTGVPALERAALYLNHYTKPFAPGSSVIHLDKTGSGIFARNHWVIHGRTPFLDGPNPTERRVLARKWFASGPQHAGHKHVPGMHIAEKFASLYPEMFGPDQVQGAWTYDATAGKNIRKV</sequence>
<organism evidence="2">
    <name type="scientific">Rhizobium sp. ZPR3</name>
    <dbReference type="NCBI Taxonomy" id="3158967"/>
    <lineage>
        <taxon>Bacteria</taxon>
        <taxon>Pseudomonadati</taxon>
        <taxon>Pseudomonadota</taxon>
        <taxon>Alphaproteobacteria</taxon>
        <taxon>Hyphomicrobiales</taxon>
        <taxon>Rhizobiaceae</taxon>
        <taxon>Rhizobium/Agrobacterium group</taxon>
        <taxon>Rhizobium</taxon>
    </lineage>
</organism>
<evidence type="ECO:0000313" key="2">
    <source>
        <dbReference type="EMBL" id="XBT92117.1"/>
    </source>
</evidence>
<dbReference type="Gene3D" id="3.60.130.10">
    <property type="entry name" value="Clavaminate synthase-like"/>
    <property type="match status" value="1"/>
</dbReference>
<dbReference type="SUPFAM" id="SSF51197">
    <property type="entry name" value="Clavaminate synthase-like"/>
    <property type="match status" value="1"/>
</dbReference>
<dbReference type="EMBL" id="CP157960">
    <property type="protein sequence ID" value="XBT92117.1"/>
    <property type="molecule type" value="Genomic_DNA"/>
</dbReference>
<dbReference type="AlphaFoldDB" id="A0AAU7RPK8"/>
<dbReference type="InterPro" id="IPR042098">
    <property type="entry name" value="TauD-like_sf"/>
</dbReference>